<sequence length="172" mass="19306">MKRRTTEKTVKLQRVAIIADEAHRSHTSSTRDAIEKVVKAGEGSHAQLTFIGLTATPNTDALELFGSRSINGFRRPLPLRPIAKATADGRITDMLKDYTCMHCEIETSVFPMPATRIATDASHAGGKQPKVKCMIVVRSRRDVVRYYTLITTFVAKKKLRLELLRCFQADFK</sequence>
<evidence type="ECO:0000313" key="3">
    <source>
        <dbReference type="Proteomes" id="UP001162029"/>
    </source>
</evidence>
<protein>
    <recommendedName>
        <fullName evidence="1">Helicase/UvrB N-terminal domain-containing protein</fullName>
    </recommendedName>
</protein>
<name>A0AAV0VB37_9STRA</name>
<evidence type="ECO:0000313" key="2">
    <source>
        <dbReference type="EMBL" id="CAI5745738.1"/>
    </source>
</evidence>
<dbReference type="GO" id="GO:0016787">
    <property type="term" value="F:hydrolase activity"/>
    <property type="evidence" value="ECO:0007669"/>
    <property type="project" value="InterPro"/>
</dbReference>
<gene>
    <name evidence="2" type="ORF">PDE001_LOCUS10785</name>
</gene>
<dbReference type="InterPro" id="IPR027417">
    <property type="entry name" value="P-loop_NTPase"/>
</dbReference>
<proteinExistence type="predicted"/>
<feature type="domain" description="Helicase/UvrB N-terminal" evidence="1">
    <location>
        <begin position="5"/>
        <end position="58"/>
    </location>
</feature>
<dbReference type="PANTHER" id="PTHR42927">
    <property type="entry name" value="HELICASE SUPERFAMILY 1 AND 2 DOMAIN-CONTAINING PROTEIN"/>
    <property type="match status" value="1"/>
</dbReference>
<dbReference type="GO" id="GO:0003677">
    <property type="term" value="F:DNA binding"/>
    <property type="evidence" value="ECO:0007669"/>
    <property type="project" value="InterPro"/>
</dbReference>
<dbReference type="SUPFAM" id="SSF52540">
    <property type="entry name" value="P-loop containing nucleoside triphosphate hydrolases"/>
    <property type="match status" value="1"/>
</dbReference>
<dbReference type="PANTHER" id="PTHR42927:SF1">
    <property type="entry name" value="HELICASE SUPERFAMILY 1 AND 2 DOMAIN-CONTAINING PROTEIN"/>
    <property type="match status" value="1"/>
</dbReference>
<comment type="caution">
    <text evidence="2">The sequence shown here is derived from an EMBL/GenBank/DDBJ whole genome shotgun (WGS) entry which is preliminary data.</text>
</comment>
<dbReference type="EMBL" id="CANTFM010002314">
    <property type="protein sequence ID" value="CAI5745738.1"/>
    <property type="molecule type" value="Genomic_DNA"/>
</dbReference>
<accession>A0AAV0VB37</accession>
<organism evidence="2 3">
    <name type="scientific">Peronospora destructor</name>
    <dbReference type="NCBI Taxonomy" id="86335"/>
    <lineage>
        <taxon>Eukaryota</taxon>
        <taxon>Sar</taxon>
        <taxon>Stramenopiles</taxon>
        <taxon>Oomycota</taxon>
        <taxon>Peronosporomycetes</taxon>
        <taxon>Peronosporales</taxon>
        <taxon>Peronosporaceae</taxon>
        <taxon>Peronospora</taxon>
    </lineage>
</organism>
<dbReference type="GO" id="GO:0005524">
    <property type="term" value="F:ATP binding"/>
    <property type="evidence" value="ECO:0007669"/>
    <property type="project" value="InterPro"/>
</dbReference>
<dbReference type="Pfam" id="PF04851">
    <property type="entry name" value="ResIII"/>
    <property type="match status" value="1"/>
</dbReference>
<evidence type="ECO:0000259" key="1">
    <source>
        <dbReference type="Pfam" id="PF04851"/>
    </source>
</evidence>
<keyword evidence="3" id="KW-1185">Reference proteome</keyword>
<dbReference type="InterPro" id="IPR006935">
    <property type="entry name" value="Helicase/UvrB_N"/>
</dbReference>
<reference evidence="2" key="1">
    <citation type="submission" date="2022-12" db="EMBL/GenBank/DDBJ databases">
        <authorList>
            <person name="Webb A."/>
        </authorList>
    </citation>
    <scope>NUCLEOTIDE SEQUENCE</scope>
    <source>
        <strain evidence="2">Pd1</strain>
    </source>
</reference>
<dbReference type="Gene3D" id="3.40.50.300">
    <property type="entry name" value="P-loop containing nucleotide triphosphate hydrolases"/>
    <property type="match status" value="1"/>
</dbReference>
<dbReference type="AlphaFoldDB" id="A0AAV0VB37"/>
<dbReference type="Proteomes" id="UP001162029">
    <property type="component" value="Unassembled WGS sequence"/>
</dbReference>